<evidence type="ECO:0000313" key="2">
    <source>
        <dbReference type="Proteomes" id="UP000030687"/>
    </source>
</evidence>
<reference evidence="1 2" key="1">
    <citation type="submission" date="2013-10" db="EMBL/GenBank/DDBJ databases">
        <authorList>
            <consortium name="International Citrus Genome Consortium"/>
            <person name="Jenkins J."/>
            <person name="Schmutz J."/>
            <person name="Prochnik S."/>
            <person name="Rokhsar D."/>
            <person name="Gmitter F."/>
            <person name="Ollitrault P."/>
            <person name="Machado M."/>
            <person name="Talon M."/>
            <person name="Wincker P."/>
            <person name="Jaillon O."/>
            <person name="Morgante M."/>
        </authorList>
    </citation>
    <scope>NUCLEOTIDE SEQUENCE</scope>
    <source>
        <strain evidence="2">cv. Clemenules</strain>
    </source>
</reference>
<dbReference type="PANTHER" id="PTHR35317">
    <property type="entry name" value="OS04G0629600 PROTEIN"/>
    <property type="match status" value="1"/>
</dbReference>
<evidence type="ECO:0008006" key="3">
    <source>
        <dbReference type="Google" id="ProtNLM"/>
    </source>
</evidence>
<dbReference type="AlphaFoldDB" id="V4T787"/>
<dbReference type="PANTHER" id="PTHR35317:SF35">
    <property type="entry name" value="DUF4219 DOMAIN-CONTAINING PROTEIN"/>
    <property type="match status" value="1"/>
</dbReference>
<dbReference type="OMA" id="KANEAWD"/>
<accession>V4T787</accession>
<dbReference type="KEGG" id="cic:CICLE_v10003497mg"/>
<proteinExistence type="predicted"/>
<evidence type="ECO:0000313" key="1">
    <source>
        <dbReference type="EMBL" id="ESR45426.1"/>
    </source>
</evidence>
<keyword evidence="2" id="KW-1185">Reference proteome</keyword>
<dbReference type="EMBL" id="KI536799">
    <property type="protein sequence ID" value="ESR45426.1"/>
    <property type="molecule type" value="Genomic_DNA"/>
</dbReference>
<protein>
    <recommendedName>
        <fullName evidence="3">UBN2 domain-containing protein</fullName>
    </recommendedName>
</protein>
<gene>
    <name evidence="1" type="ORF">CICLE_v10003497mg</name>
</gene>
<dbReference type="Gramene" id="ESR45426">
    <property type="protein sequence ID" value="ESR45426"/>
    <property type="gene ID" value="CICLE_v10003497mg"/>
</dbReference>
<sequence>MLVLLGKFNKEWSNSGVSKNLGATKANEAWDILHNEFKGSSKVGLCKLQDLRRDFENINLKEIETMQVFLDRFIELVNQMKNNYGDKIKDKKIDEKVLISLLEKFDPIVSVIEETKDLSIMTIQELIGSLKPFEIIATF</sequence>
<organism evidence="1 2">
    <name type="scientific">Citrus clementina</name>
    <name type="common">Clementine</name>
    <name type="synonym">Citrus deliciosa x Citrus sinensis</name>
    <dbReference type="NCBI Taxonomy" id="85681"/>
    <lineage>
        <taxon>Eukaryota</taxon>
        <taxon>Viridiplantae</taxon>
        <taxon>Streptophyta</taxon>
        <taxon>Embryophyta</taxon>
        <taxon>Tracheophyta</taxon>
        <taxon>Spermatophyta</taxon>
        <taxon>Magnoliopsida</taxon>
        <taxon>eudicotyledons</taxon>
        <taxon>Gunneridae</taxon>
        <taxon>Pentapetalae</taxon>
        <taxon>rosids</taxon>
        <taxon>malvids</taxon>
        <taxon>Sapindales</taxon>
        <taxon>Rutaceae</taxon>
        <taxon>Aurantioideae</taxon>
        <taxon>Citrus</taxon>
    </lineage>
</organism>
<dbReference type="eggNOG" id="KOG0017">
    <property type="taxonomic scope" value="Eukaryota"/>
</dbReference>
<dbReference type="Proteomes" id="UP000030687">
    <property type="component" value="Unassembled WGS sequence"/>
</dbReference>
<dbReference type="InParanoid" id="V4T787"/>
<name>V4T787_CITCL</name>
<dbReference type="Pfam" id="PF14223">
    <property type="entry name" value="Retrotran_gag_2"/>
    <property type="match status" value="1"/>
</dbReference>